<gene>
    <name evidence="1" type="ORF">XVE_0611</name>
</gene>
<dbReference type="AlphaFoldDB" id="F0B995"/>
<reference evidence="1 2" key="1">
    <citation type="journal article" date="2011" name="BMC Genomics">
        <title>Comparative genomics reveals diversity among xanthomonads infecting tomato and pepper.</title>
        <authorList>
            <person name="Potnis N."/>
            <person name="Krasileva K."/>
            <person name="Chow V."/>
            <person name="Almeida N.F."/>
            <person name="Patil P.B."/>
            <person name="Ryan R.P."/>
            <person name="Sharlach M."/>
            <person name="Behlau F."/>
            <person name="Dow J.M."/>
            <person name="Momol M.T."/>
            <person name="White F.F."/>
            <person name="Preston J.F."/>
            <person name="Vinatzer B.A."/>
            <person name="Koebnik R."/>
            <person name="Setubal J.C."/>
            <person name="Norman D.J."/>
            <person name="Staskawicz B.J."/>
            <person name="Jones J.B."/>
        </authorList>
    </citation>
    <scope>NUCLEOTIDE SEQUENCE [LARGE SCALE GENOMIC DNA]</scope>
    <source>
        <strain evidence="1 2">ATCC 35937</strain>
    </source>
</reference>
<evidence type="ECO:0000313" key="2">
    <source>
        <dbReference type="Proteomes" id="UP000003299"/>
    </source>
</evidence>
<accession>F0B995</accession>
<name>F0B995_9XANT</name>
<comment type="caution">
    <text evidence="1">The sequence shown here is derived from an EMBL/GenBank/DDBJ whole genome shotgun (WGS) entry which is preliminary data.</text>
</comment>
<protein>
    <submittedName>
        <fullName evidence="1">Uncharacterized protein</fullName>
    </submittedName>
</protein>
<proteinExistence type="predicted"/>
<organism evidence="1 2">
    <name type="scientific">Xanthomonas vesicatoria ATCC 35937</name>
    <dbReference type="NCBI Taxonomy" id="925775"/>
    <lineage>
        <taxon>Bacteria</taxon>
        <taxon>Pseudomonadati</taxon>
        <taxon>Pseudomonadota</taxon>
        <taxon>Gammaproteobacteria</taxon>
        <taxon>Lysobacterales</taxon>
        <taxon>Lysobacteraceae</taxon>
        <taxon>Xanthomonas</taxon>
    </lineage>
</organism>
<sequence>MAFSFGEGVAYALHQMRQCNNALRWQTATQLARS</sequence>
<dbReference type="Proteomes" id="UP000003299">
    <property type="component" value="Unassembled WGS sequence"/>
</dbReference>
<evidence type="ECO:0000313" key="1">
    <source>
        <dbReference type="EMBL" id="EGD11052.1"/>
    </source>
</evidence>
<dbReference type="EMBL" id="AEQV01000013">
    <property type="protein sequence ID" value="EGD11052.1"/>
    <property type="molecule type" value="Genomic_DNA"/>
</dbReference>